<dbReference type="SUPFAM" id="SSF50952">
    <property type="entry name" value="Soluble quinoprotein glucose dehydrogenase"/>
    <property type="match status" value="1"/>
</dbReference>
<dbReference type="Gene3D" id="2.120.10.30">
    <property type="entry name" value="TolB, C-terminal domain"/>
    <property type="match status" value="1"/>
</dbReference>
<dbReference type="InterPro" id="IPR054539">
    <property type="entry name" value="Beta-prop_PDH"/>
</dbReference>
<dbReference type="AlphaFoldDB" id="A0A2W7RLM2"/>
<dbReference type="Pfam" id="PF22807">
    <property type="entry name" value="TrAA12"/>
    <property type="match status" value="2"/>
</dbReference>
<dbReference type="RefSeq" id="WP_191278293.1">
    <property type="nucleotide sequence ID" value="NZ_MSSV01000001.1"/>
</dbReference>
<dbReference type="InterPro" id="IPR011041">
    <property type="entry name" value="Quinoprot_gluc/sorb_DH_b-prop"/>
</dbReference>
<dbReference type="PANTHER" id="PTHR33546:SF1">
    <property type="entry name" value="LARGE, MULTIFUNCTIONAL SECRETED PROTEIN"/>
    <property type="match status" value="1"/>
</dbReference>
<dbReference type="Proteomes" id="UP000249115">
    <property type="component" value="Unassembled WGS sequence"/>
</dbReference>
<evidence type="ECO:0000259" key="2">
    <source>
        <dbReference type="Pfam" id="PF22807"/>
    </source>
</evidence>
<accession>A0A2W7RLM2</accession>
<evidence type="ECO:0000313" key="4">
    <source>
        <dbReference type="Proteomes" id="UP000249115"/>
    </source>
</evidence>
<evidence type="ECO:0000256" key="1">
    <source>
        <dbReference type="SAM" id="MobiDB-lite"/>
    </source>
</evidence>
<feature type="domain" description="Pyrroloquinoline quinone-dependent pyranose dehydrogenase beta-propeller" evidence="2">
    <location>
        <begin position="74"/>
        <end position="269"/>
    </location>
</feature>
<gene>
    <name evidence="3" type="ORF">LV84_00272</name>
</gene>
<dbReference type="PROSITE" id="PS51257">
    <property type="entry name" value="PROKAR_LIPOPROTEIN"/>
    <property type="match status" value="1"/>
</dbReference>
<protein>
    <submittedName>
        <fullName evidence="3">Glucose/arabinose dehydrogenase</fullName>
    </submittedName>
</protein>
<reference evidence="3 4" key="1">
    <citation type="submission" date="2018-06" db="EMBL/GenBank/DDBJ databases">
        <title>Genomic Encyclopedia of Archaeal and Bacterial Type Strains, Phase II (KMG-II): from individual species to whole genera.</title>
        <authorList>
            <person name="Goeker M."/>
        </authorList>
    </citation>
    <scope>NUCLEOTIDE SEQUENCE [LARGE SCALE GENOMIC DNA]</scope>
    <source>
        <strain evidence="3 4">DSM 22686</strain>
    </source>
</reference>
<evidence type="ECO:0000313" key="3">
    <source>
        <dbReference type="EMBL" id="PZX61284.1"/>
    </source>
</evidence>
<feature type="domain" description="Pyrroloquinoline quinone-dependent pyranose dehydrogenase beta-propeller" evidence="2">
    <location>
        <begin position="314"/>
        <end position="418"/>
    </location>
</feature>
<dbReference type="PANTHER" id="PTHR33546">
    <property type="entry name" value="LARGE, MULTIFUNCTIONAL SECRETED PROTEIN-RELATED"/>
    <property type="match status" value="1"/>
</dbReference>
<comment type="caution">
    <text evidence="3">The sequence shown here is derived from an EMBL/GenBank/DDBJ whole genome shotgun (WGS) entry which is preliminary data.</text>
</comment>
<name>A0A2W7RLM2_9BACT</name>
<dbReference type="InterPro" id="IPR011042">
    <property type="entry name" value="6-blade_b-propeller_TolB-like"/>
</dbReference>
<organism evidence="3 4">
    <name type="scientific">Algoriphagus ratkowskyi</name>
    <dbReference type="NCBI Taxonomy" id="57028"/>
    <lineage>
        <taxon>Bacteria</taxon>
        <taxon>Pseudomonadati</taxon>
        <taxon>Bacteroidota</taxon>
        <taxon>Cytophagia</taxon>
        <taxon>Cytophagales</taxon>
        <taxon>Cyclobacteriaceae</taxon>
        <taxon>Algoriphagus</taxon>
    </lineage>
</organism>
<feature type="region of interest" description="Disordered" evidence="1">
    <location>
        <begin position="28"/>
        <end position="60"/>
    </location>
</feature>
<proteinExistence type="predicted"/>
<sequence length="426" mass="47200">MHIKSLMPFLALASISFVSCQEKVSKREKKEISQSKPDRVQTANGEVILPPPYSSESVRNESKLVDWPDGETPTAPAGFLVTKFADKLDNPRNTYVGPNGDIFVVESNTKKGADRITVFKDKDKNGDYETREIFKEDLYQPYGMLVLNNHFYIANTDGLYRYPYQSGQLKLNGEGEKIVDLPAGGYNNHWTRNLIANEDGSKIYISVGSASNAGEHGMEEEHRRAGILEVNPDGTGEIMFGSGLRNPVGMSWNPITKELWTAVNERDELGDDLVPDYITSVKKGGFYGWPYSYFGQIEDPRLYGKAPEMVEKALVPDVSVGSHTASLGLTFYNGSTFPEAYRNGAFVGQHGSWNREKLAGYKVLFIPFTEGKPSGQPQDFLSGFVSDINKSKVYGRPVDVTILPDGSLLVNDDSGNVLWKIAYTGN</sequence>
<dbReference type="EMBL" id="QKZU01000001">
    <property type="protein sequence ID" value="PZX61284.1"/>
    <property type="molecule type" value="Genomic_DNA"/>
</dbReference>
<feature type="compositionally biased region" description="Basic and acidic residues" evidence="1">
    <location>
        <begin position="28"/>
        <end position="39"/>
    </location>
</feature>